<dbReference type="CDD" id="cd07818">
    <property type="entry name" value="SRPBCC_1"/>
    <property type="match status" value="1"/>
</dbReference>
<comment type="caution">
    <text evidence="2">The sequence shown here is derived from an EMBL/GenBank/DDBJ whole genome shotgun (WGS) entry which is preliminary data.</text>
</comment>
<keyword evidence="1" id="KW-0472">Membrane</keyword>
<sequence>MIFIKRTLVVLILFISIVLIVAYFMPREYLIEREVIINKPTDSIFKYIRSLRNQNEFSIWANIDPKMKVHYRGIDGMVGSVSSWESSVKEVGDGEQEITKIIENRRLDFVLRFNKPVQDTAVGFMSTEPISENQTKVKWGISGAIPYPTNIILPILRMDQMIGNDLQKGLENLKDKME</sequence>
<dbReference type="AlphaFoldDB" id="A0A444VT57"/>
<feature type="transmembrane region" description="Helical" evidence="1">
    <location>
        <begin position="7"/>
        <end position="25"/>
    </location>
</feature>
<dbReference type="SUPFAM" id="SSF55961">
    <property type="entry name" value="Bet v1-like"/>
    <property type="match status" value="1"/>
</dbReference>
<dbReference type="OrthoDB" id="9807923at2"/>
<gene>
    <name evidence="2" type="ORF">NU08_4315</name>
</gene>
<organism evidence="2 3">
    <name type="scientific">Flavobacterium anhuiense</name>
    <dbReference type="NCBI Taxonomy" id="459526"/>
    <lineage>
        <taxon>Bacteria</taxon>
        <taxon>Pseudomonadati</taxon>
        <taxon>Bacteroidota</taxon>
        <taxon>Flavobacteriia</taxon>
        <taxon>Flavobacteriales</taxon>
        <taxon>Flavobacteriaceae</taxon>
        <taxon>Flavobacterium</taxon>
    </lineage>
</organism>
<evidence type="ECO:0000313" key="3">
    <source>
        <dbReference type="Proteomes" id="UP000290433"/>
    </source>
</evidence>
<keyword evidence="1" id="KW-1133">Transmembrane helix</keyword>
<accession>A0A444VT57</accession>
<dbReference type="Gene3D" id="3.30.530.20">
    <property type="match status" value="1"/>
</dbReference>
<reference evidence="2 3" key="1">
    <citation type="submission" date="2014-12" db="EMBL/GenBank/DDBJ databases">
        <title>Genome sequence of Flavobacterium anhuiense RCM74.</title>
        <authorList>
            <person name="Kim J.F."/>
            <person name="Song J.Y."/>
            <person name="Kwak M.-J."/>
            <person name="Lee S.-W."/>
        </authorList>
    </citation>
    <scope>NUCLEOTIDE SEQUENCE [LARGE SCALE GENOMIC DNA]</scope>
    <source>
        <strain evidence="2 3">RCM74</strain>
    </source>
</reference>
<evidence type="ECO:0000313" key="2">
    <source>
        <dbReference type="EMBL" id="RYJ36636.1"/>
    </source>
</evidence>
<dbReference type="InterPro" id="IPR023393">
    <property type="entry name" value="START-like_dom_sf"/>
</dbReference>
<protein>
    <submittedName>
        <fullName evidence="2">Polyketide cyclase / dehydrase and lipid transport</fullName>
    </submittedName>
</protein>
<proteinExistence type="predicted"/>
<dbReference type="Proteomes" id="UP000290433">
    <property type="component" value="Unassembled WGS sequence"/>
</dbReference>
<dbReference type="EMBL" id="JUIV01000026">
    <property type="protein sequence ID" value="RYJ36636.1"/>
    <property type="molecule type" value="Genomic_DNA"/>
</dbReference>
<name>A0A444VT57_9FLAO</name>
<keyword evidence="1" id="KW-0812">Transmembrane</keyword>
<evidence type="ECO:0000256" key="1">
    <source>
        <dbReference type="SAM" id="Phobius"/>
    </source>
</evidence>